<keyword evidence="6" id="KW-1015">Disulfide bond</keyword>
<dbReference type="InterPro" id="IPR013783">
    <property type="entry name" value="Ig-like_fold"/>
</dbReference>
<dbReference type="Proteomes" id="UP000770717">
    <property type="component" value="Unassembled WGS sequence"/>
</dbReference>
<dbReference type="InterPro" id="IPR050208">
    <property type="entry name" value="MHC_class-I_related"/>
</dbReference>
<dbReference type="GO" id="GO:0005615">
    <property type="term" value="C:extracellular space"/>
    <property type="evidence" value="ECO:0007669"/>
    <property type="project" value="TreeGrafter"/>
</dbReference>
<comment type="similarity">
    <text evidence="8">Belongs to the MHC class I family.</text>
</comment>
<evidence type="ECO:0000256" key="6">
    <source>
        <dbReference type="ARBA" id="ARBA00023157"/>
    </source>
</evidence>
<keyword evidence="2 9" id="KW-0812">Transmembrane</keyword>
<keyword evidence="5 9" id="KW-0472">Membrane</keyword>
<evidence type="ECO:0000256" key="4">
    <source>
        <dbReference type="ARBA" id="ARBA00022989"/>
    </source>
</evidence>
<dbReference type="SMART" id="SM00407">
    <property type="entry name" value="IGc1"/>
    <property type="match status" value="1"/>
</dbReference>
<comment type="caution">
    <text evidence="11">The sequence shown here is derived from an EMBL/GenBank/DDBJ whole genome shotgun (WGS) entry which is preliminary data.</text>
</comment>
<evidence type="ECO:0000256" key="5">
    <source>
        <dbReference type="ARBA" id="ARBA00023136"/>
    </source>
</evidence>
<dbReference type="InterPro" id="IPR011161">
    <property type="entry name" value="MHC_I-like_Ag-recog"/>
</dbReference>
<comment type="subcellular location">
    <subcellularLocation>
        <location evidence="1">Membrane</location>
        <topology evidence="1">Single-pass membrane protein</topology>
    </subcellularLocation>
</comment>
<dbReference type="PANTHER" id="PTHR16675:SF286">
    <property type="entry name" value="MHC CLASS I ANTIGEN"/>
    <property type="match status" value="1"/>
</dbReference>
<dbReference type="PANTHER" id="PTHR16675">
    <property type="entry name" value="MHC CLASS I-RELATED"/>
    <property type="match status" value="1"/>
</dbReference>
<evidence type="ECO:0000256" key="2">
    <source>
        <dbReference type="ARBA" id="ARBA00022692"/>
    </source>
</evidence>
<dbReference type="InterPro" id="IPR001039">
    <property type="entry name" value="MHC_I_a_a1/a2"/>
</dbReference>
<organism evidence="11 12">
    <name type="scientific">Eleutherodactylus coqui</name>
    <name type="common">Puerto Rican coqui</name>
    <dbReference type="NCBI Taxonomy" id="57060"/>
    <lineage>
        <taxon>Eukaryota</taxon>
        <taxon>Metazoa</taxon>
        <taxon>Chordata</taxon>
        <taxon>Craniata</taxon>
        <taxon>Vertebrata</taxon>
        <taxon>Euteleostomi</taxon>
        <taxon>Amphibia</taxon>
        <taxon>Batrachia</taxon>
        <taxon>Anura</taxon>
        <taxon>Neobatrachia</taxon>
        <taxon>Hyloidea</taxon>
        <taxon>Eleutherodactylidae</taxon>
        <taxon>Eleutherodactylinae</taxon>
        <taxon>Eleutherodactylus</taxon>
        <taxon>Eleutherodactylus</taxon>
    </lineage>
</organism>
<protein>
    <recommendedName>
        <fullName evidence="10">Ig-like domain-containing protein</fullName>
    </recommendedName>
</protein>
<evidence type="ECO:0000313" key="11">
    <source>
        <dbReference type="EMBL" id="KAG9492167.1"/>
    </source>
</evidence>
<dbReference type="InterPro" id="IPR011162">
    <property type="entry name" value="MHC_I/II-like_Ag-recog"/>
</dbReference>
<dbReference type="InterPro" id="IPR037055">
    <property type="entry name" value="MHC_I-like_Ag-recog_sf"/>
</dbReference>
<evidence type="ECO:0000259" key="10">
    <source>
        <dbReference type="PROSITE" id="PS50835"/>
    </source>
</evidence>
<dbReference type="FunFam" id="2.60.40.10:FF:000204">
    <property type="entry name" value="Major histocompatibility complex, class I-related protein"/>
    <property type="match status" value="1"/>
</dbReference>
<dbReference type="InterPro" id="IPR036179">
    <property type="entry name" value="Ig-like_dom_sf"/>
</dbReference>
<sequence>MTGVSAPGYGIPEYSIVGYVDDQEIVNYNSVSRRMLPRAEWMKKEEPEYWEAQTQRAKGNEAVYRNNVRIALERFNQTGGFHTFQLMYGCELDDDGSIRGYEQLRYDGGEFIALDTQTGTYMATMSQALITTQRLNSPKVQWGERKRKYLENECIDWLKKYVENGREELERRVQPTVKVSGQHKDGTLMLHCQVYGFHPRRVDVKWMKNGVDDVPTYQTTHVLPNPDGTYQIRVSADVMPGEGDSYSCYVDHSSLGAPLNIVWGPPSSRVTPVVVAVVVVALVAAVVGFLLYRKNKAGYRTASSEYSVSAAPLGGLTIGDDD</sequence>
<dbReference type="Gene3D" id="3.30.500.10">
    <property type="entry name" value="MHC class I-like antigen recognition-like"/>
    <property type="match status" value="1"/>
</dbReference>
<accession>A0A8J6FQU4</accession>
<dbReference type="PROSITE" id="PS00290">
    <property type="entry name" value="IG_MHC"/>
    <property type="match status" value="1"/>
</dbReference>
<dbReference type="SUPFAM" id="SSF48726">
    <property type="entry name" value="Immunoglobulin"/>
    <property type="match status" value="1"/>
</dbReference>
<evidence type="ECO:0000256" key="1">
    <source>
        <dbReference type="ARBA" id="ARBA00004167"/>
    </source>
</evidence>
<dbReference type="EMBL" id="WNTK01000001">
    <property type="protein sequence ID" value="KAG9492167.1"/>
    <property type="molecule type" value="Genomic_DNA"/>
</dbReference>
<proteinExistence type="inferred from homology"/>
<keyword evidence="7" id="KW-0325">Glycoprotein</keyword>
<evidence type="ECO:0000313" key="12">
    <source>
        <dbReference type="Proteomes" id="UP000770717"/>
    </source>
</evidence>
<dbReference type="InterPro" id="IPR003006">
    <property type="entry name" value="Ig/MHC_CS"/>
</dbReference>
<keyword evidence="4 9" id="KW-1133">Transmembrane helix</keyword>
<dbReference type="Pfam" id="PF07654">
    <property type="entry name" value="C1-set"/>
    <property type="match status" value="1"/>
</dbReference>
<feature type="domain" description="Ig-like" evidence="10">
    <location>
        <begin position="175"/>
        <end position="260"/>
    </location>
</feature>
<dbReference type="PRINTS" id="PR01638">
    <property type="entry name" value="MHCCLASSI"/>
</dbReference>
<dbReference type="GO" id="GO:0006955">
    <property type="term" value="P:immune response"/>
    <property type="evidence" value="ECO:0007669"/>
    <property type="project" value="TreeGrafter"/>
</dbReference>
<dbReference type="Gene3D" id="2.60.40.10">
    <property type="entry name" value="Immunoglobulins"/>
    <property type="match status" value="1"/>
</dbReference>
<dbReference type="AlphaFoldDB" id="A0A8J6FQU4"/>
<feature type="transmembrane region" description="Helical" evidence="9">
    <location>
        <begin position="273"/>
        <end position="292"/>
    </location>
</feature>
<evidence type="ECO:0000256" key="7">
    <source>
        <dbReference type="ARBA" id="ARBA00023180"/>
    </source>
</evidence>
<evidence type="ECO:0000256" key="8">
    <source>
        <dbReference type="RuleBase" id="RU004439"/>
    </source>
</evidence>
<keyword evidence="3" id="KW-0732">Signal</keyword>
<dbReference type="FunFam" id="3.30.500.10:FF:000001">
    <property type="entry name" value="H-2 class I histocompatibility antigen, alpha chain"/>
    <property type="match status" value="1"/>
</dbReference>
<gene>
    <name evidence="11" type="ORF">GDO78_000598</name>
</gene>
<dbReference type="GO" id="GO:0009897">
    <property type="term" value="C:external side of plasma membrane"/>
    <property type="evidence" value="ECO:0007669"/>
    <property type="project" value="TreeGrafter"/>
</dbReference>
<reference evidence="11" key="1">
    <citation type="thesis" date="2020" institute="ProQuest LLC" country="789 East Eisenhower Parkway, Ann Arbor, MI, USA">
        <title>Comparative Genomics and Chromosome Evolution.</title>
        <authorList>
            <person name="Mudd A.B."/>
        </authorList>
    </citation>
    <scope>NUCLEOTIDE SEQUENCE</scope>
    <source>
        <strain evidence="11">HN-11 Male</strain>
        <tissue evidence="11">Kidney and liver</tissue>
    </source>
</reference>
<dbReference type="PROSITE" id="PS50835">
    <property type="entry name" value="IG_LIKE"/>
    <property type="match status" value="1"/>
</dbReference>
<dbReference type="OrthoDB" id="8936120at2759"/>
<dbReference type="Pfam" id="PF00129">
    <property type="entry name" value="MHC_I"/>
    <property type="match status" value="1"/>
</dbReference>
<evidence type="ECO:0000256" key="9">
    <source>
        <dbReference type="SAM" id="Phobius"/>
    </source>
</evidence>
<dbReference type="SUPFAM" id="SSF54452">
    <property type="entry name" value="MHC antigen-recognition domain"/>
    <property type="match status" value="1"/>
</dbReference>
<dbReference type="InterPro" id="IPR007110">
    <property type="entry name" value="Ig-like_dom"/>
</dbReference>
<evidence type="ECO:0000256" key="3">
    <source>
        <dbReference type="ARBA" id="ARBA00022729"/>
    </source>
</evidence>
<dbReference type="InterPro" id="IPR003597">
    <property type="entry name" value="Ig_C1-set"/>
</dbReference>
<name>A0A8J6FQU4_ELECQ</name>
<keyword evidence="12" id="KW-1185">Reference proteome</keyword>